<evidence type="ECO:0000313" key="2">
    <source>
        <dbReference type="EMBL" id="OQU80212.1"/>
    </source>
</evidence>
<organism evidence="2 3">
    <name type="scientific">Sorghum bicolor</name>
    <name type="common">Sorghum</name>
    <name type="synonym">Sorghum vulgare</name>
    <dbReference type="NCBI Taxonomy" id="4558"/>
    <lineage>
        <taxon>Eukaryota</taxon>
        <taxon>Viridiplantae</taxon>
        <taxon>Streptophyta</taxon>
        <taxon>Embryophyta</taxon>
        <taxon>Tracheophyta</taxon>
        <taxon>Spermatophyta</taxon>
        <taxon>Magnoliopsida</taxon>
        <taxon>Liliopsida</taxon>
        <taxon>Poales</taxon>
        <taxon>Poaceae</taxon>
        <taxon>PACMAD clade</taxon>
        <taxon>Panicoideae</taxon>
        <taxon>Andropogonodae</taxon>
        <taxon>Andropogoneae</taxon>
        <taxon>Sorghinae</taxon>
        <taxon>Sorghum</taxon>
    </lineage>
</organism>
<dbReference type="Proteomes" id="UP000000768">
    <property type="component" value="Chromosome 7"/>
</dbReference>
<evidence type="ECO:0000256" key="1">
    <source>
        <dbReference type="SAM" id="MobiDB-lite"/>
    </source>
</evidence>
<dbReference type="EMBL" id="CM000766">
    <property type="protein sequence ID" value="OQU80212.1"/>
    <property type="molecule type" value="Genomic_DNA"/>
</dbReference>
<proteinExistence type="predicted"/>
<reference evidence="3" key="2">
    <citation type="journal article" date="2018" name="Plant J.">
        <title>The Sorghum bicolor reference genome: improved assembly, gene annotations, a transcriptome atlas, and signatures of genome organization.</title>
        <authorList>
            <person name="McCormick R.F."/>
            <person name="Truong S.K."/>
            <person name="Sreedasyam A."/>
            <person name="Jenkins J."/>
            <person name="Shu S."/>
            <person name="Sims D."/>
            <person name="Kennedy M."/>
            <person name="Amirebrahimi M."/>
            <person name="Weers B.D."/>
            <person name="McKinley B."/>
            <person name="Mattison A."/>
            <person name="Morishige D.T."/>
            <person name="Grimwood J."/>
            <person name="Schmutz J."/>
            <person name="Mullet J.E."/>
        </authorList>
    </citation>
    <scope>NUCLEOTIDE SEQUENCE [LARGE SCALE GENOMIC DNA]</scope>
    <source>
        <strain evidence="3">cv. BTx623</strain>
    </source>
</reference>
<protein>
    <submittedName>
        <fullName evidence="2">Uncharacterized protein</fullName>
    </submittedName>
</protein>
<reference evidence="2 3" key="1">
    <citation type="journal article" date="2009" name="Nature">
        <title>The Sorghum bicolor genome and the diversification of grasses.</title>
        <authorList>
            <person name="Paterson A.H."/>
            <person name="Bowers J.E."/>
            <person name="Bruggmann R."/>
            <person name="Dubchak I."/>
            <person name="Grimwood J."/>
            <person name="Gundlach H."/>
            <person name="Haberer G."/>
            <person name="Hellsten U."/>
            <person name="Mitros T."/>
            <person name="Poliakov A."/>
            <person name="Schmutz J."/>
            <person name="Spannagl M."/>
            <person name="Tang H."/>
            <person name="Wang X."/>
            <person name="Wicker T."/>
            <person name="Bharti A.K."/>
            <person name="Chapman J."/>
            <person name="Feltus F.A."/>
            <person name="Gowik U."/>
            <person name="Grigoriev I.V."/>
            <person name="Lyons E."/>
            <person name="Maher C.A."/>
            <person name="Martis M."/>
            <person name="Narechania A."/>
            <person name="Otillar R.P."/>
            <person name="Penning B.W."/>
            <person name="Salamov A.A."/>
            <person name="Wang Y."/>
            <person name="Zhang L."/>
            <person name="Carpita N.C."/>
            <person name="Freeling M."/>
            <person name="Gingle A.R."/>
            <person name="Hash C.T."/>
            <person name="Keller B."/>
            <person name="Klein P."/>
            <person name="Kresovich S."/>
            <person name="McCann M.C."/>
            <person name="Ming R."/>
            <person name="Peterson D.G."/>
            <person name="Mehboob-ur-Rahman"/>
            <person name="Ware D."/>
            <person name="Westhoff P."/>
            <person name="Mayer K.F."/>
            <person name="Messing J."/>
            <person name="Rokhsar D.S."/>
        </authorList>
    </citation>
    <scope>NUCLEOTIDE SEQUENCE [LARGE SCALE GENOMIC DNA]</scope>
    <source>
        <strain evidence="3">cv. BTx623</strain>
    </source>
</reference>
<dbReference type="ExpressionAtlas" id="A0A1Z5R8X3">
    <property type="expression patterns" value="baseline and differential"/>
</dbReference>
<name>A0A1Z5R8X3_SORBI</name>
<sequence>MGRSHLSVSSSTSCHRSRTTCSTVGGAPFVPPPPSSTARAKSRALGWGPRELRQDPSPAASLLVALLLGSHLCREHCPCCACRTRPVSSVAIAVDAAAVDLAQSHMG</sequence>
<keyword evidence="3" id="KW-1185">Reference proteome</keyword>
<evidence type="ECO:0000313" key="3">
    <source>
        <dbReference type="Proteomes" id="UP000000768"/>
    </source>
</evidence>
<dbReference type="AlphaFoldDB" id="A0A1Z5R8X3"/>
<gene>
    <name evidence="2" type="ORF">SORBI_3007G094801</name>
</gene>
<accession>A0A1Z5R8X3</accession>
<feature type="compositionally biased region" description="Low complexity" evidence="1">
    <location>
        <begin position="1"/>
        <end position="24"/>
    </location>
</feature>
<feature type="region of interest" description="Disordered" evidence="1">
    <location>
        <begin position="1"/>
        <end position="55"/>
    </location>
</feature>
<dbReference type="Gramene" id="OQU80212">
    <property type="protein sequence ID" value="OQU80212"/>
    <property type="gene ID" value="SORBI_3007G094801"/>
</dbReference>